<evidence type="ECO:0000313" key="7">
    <source>
        <dbReference type="EMBL" id="WIW70399.1"/>
    </source>
</evidence>
<evidence type="ECO:0000256" key="2">
    <source>
        <dbReference type="ARBA" id="ARBA00020110"/>
    </source>
</evidence>
<sequence>MAMVVKNNMSAINTLNTMTKNNSALGKSIQKLSSGMKINGAADDVAGYAISEKMRVQIRSLDQANQNAQNGTSLMKVAEGAVSSTVEILKTLKEKVINSANDTNTTADRKMIQNELDQAIDQINDNASVTFNNKLLVDGSMNKKVDATKTTYVNESLSTDTTSTTNLTALTDRNGNSLDIKTTDTVNISWVKNGKTETTSIKVAAGTNLGAILQKMDTAATVGADSKIGVNGQSVQQYSANGENVISFVAGTAGVTAGISGFTISVSDVNGNVRKSINDKLNNWSESVRGENDSNENSLNLQIGTKSNQSINVGISDMRAMALGLQGADDLTGTAKNIDVTTVKGANAAINVVDNAIQRALNEQTKLGAVQSRLSYTSDNLTTSSENVQAAESTIRDVDMAKEMTNFTKNNILLQASQSMLAQANQSTQGVLSLLQ</sequence>
<accession>A0A9Y2EV45</accession>
<dbReference type="AlphaFoldDB" id="A0A9Y2EV45"/>
<dbReference type="InterPro" id="IPR042187">
    <property type="entry name" value="Flagellin_C_sub2"/>
</dbReference>
<dbReference type="InterPro" id="IPR046358">
    <property type="entry name" value="Flagellin_C"/>
</dbReference>
<dbReference type="InterPro" id="IPR001029">
    <property type="entry name" value="Flagellin_N"/>
</dbReference>
<comment type="similarity">
    <text evidence="1 4">Belongs to the bacterial flagellin family.</text>
</comment>
<dbReference type="GO" id="GO:0005198">
    <property type="term" value="F:structural molecule activity"/>
    <property type="evidence" value="ECO:0007669"/>
    <property type="project" value="UniProtKB-UniRule"/>
</dbReference>
<gene>
    <name evidence="7" type="ORF">P3F81_10960</name>
</gene>
<evidence type="ECO:0000313" key="8">
    <source>
        <dbReference type="Proteomes" id="UP001243623"/>
    </source>
</evidence>
<protein>
    <recommendedName>
        <fullName evidence="2 4">Flagellin</fullName>
    </recommendedName>
</protein>
<evidence type="ECO:0000256" key="3">
    <source>
        <dbReference type="ARBA" id="ARBA00023143"/>
    </source>
</evidence>
<name>A0A9Y2EV45_9FIRM</name>
<feature type="domain" description="Flagellin C-terminal" evidence="6">
    <location>
        <begin position="350"/>
        <end position="435"/>
    </location>
</feature>
<dbReference type="Pfam" id="PF00669">
    <property type="entry name" value="Flagellin_N"/>
    <property type="match status" value="1"/>
</dbReference>
<reference evidence="7" key="1">
    <citation type="submission" date="2023-03" db="EMBL/GenBank/DDBJ databases">
        <title>Selenobaculum gbiensis gen. nov. sp. nov., a new bacterium isolated from the gut microbiota of IBD patient.</title>
        <authorList>
            <person name="Yeo S."/>
            <person name="Park H."/>
            <person name="Huh C.S."/>
        </authorList>
    </citation>
    <scope>NUCLEOTIDE SEQUENCE</scope>
    <source>
        <strain evidence="7">ICN-92133</strain>
    </source>
</reference>
<dbReference type="Pfam" id="PF00700">
    <property type="entry name" value="Flagellin_C"/>
    <property type="match status" value="1"/>
</dbReference>
<dbReference type="Proteomes" id="UP001243623">
    <property type="component" value="Chromosome"/>
</dbReference>
<dbReference type="PRINTS" id="PR00207">
    <property type="entry name" value="FLAGELLIN"/>
</dbReference>
<organism evidence="7 8">
    <name type="scientific">Selenobaculum gibii</name>
    <dbReference type="NCBI Taxonomy" id="3054208"/>
    <lineage>
        <taxon>Bacteria</taxon>
        <taxon>Bacillati</taxon>
        <taxon>Bacillota</taxon>
        <taxon>Negativicutes</taxon>
        <taxon>Selenomonadales</taxon>
        <taxon>Selenomonadaceae</taxon>
        <taxon>Selenobaculum</taxon>
    </lineage>
</organism>
<keyword evidence="8" id="KW-1185">Reference proteome</keyword>
<proteinExistence type="inferred from homology"/>
<dbReference type="KEGG" id="sgbi:P3F81_10960"/>
<dbReference type="Gene3D" id="6.10.10.10">
    <property type="entry name" value="Flagellar export chaperone, C-terminal domain"/>
    <property type="match status" value="1"/>
</dbReference>
<dbReference type="EMBL" id="CP120678">
    <property type="protein sequence ID" value="WIW70399.1"/>
    <property type="molecule type" value="Genomic_DNA"/>
</dbReference>
<dbReference type="InterPro" id="IPR001492">
    <property type="entry name" value="Flagellin"/>
</dbReference>
<keyword evidence="7" id="KW-0969">Cilium</keyword>
<comment type="subcellular location">
    <subcellularLocation>
        <location evidence="4">Secreted</location>
    </subcellularLocation>
    <subcellularLocation>
        <location evidence="4">Bacterial flagellum</location>
    </subcellularLocation>
</comment>
<keyword evidence="7" id="KW-0282">Flagellum</keyword>
<evidence type="ECO:0000259" key="6">
    <source>
        <dbReference type="Pfam" id="PF00700"/>
    </source>
</evidence>
<keyword evidence="3 4" id="KW-0975">Bacterial flagellum</keyword>
<dbReference type="SUPFAM" id="SSF64518">
    <property type="entry name" value="Phase 1 flagellin"/>
    <property type="match status" value="1"/>
</dbReference>
<dbReference type="Gene3D" id="1.20.1330.10">
    <property type="entry name" value="f41 fragment of flagellin, N-terminal domain"/>
    <property type="match status" value="2"/>
</dbReference>
<evidence type="ECO:0000256" key="4">
    <source>
        <dbReference type="RuleBase" id="RU362073"/>
    </source>
</evidence>
<dbReference type="GO" id="GO:0005576">
    <property type="term" value="C:extracellular region"/>
    <property type="evidence" value="ECO:0007669"/>
    <property type="project" value="UniProtKB-SubCell"/>
</dbReference>
<evidence type="ECO:0000256" key="1">
    <source>
        <dbReference type="ARBA" id="ARBA00005709"/>
    </source>
</evidence>
<dbReference type="RefSeq" id="WP_147670177.1">
    <property type="nucleotide sequence ID" value="NZ_CP120678.1"/>
</dbReference>
<dbReference type="PANTHER" id="PTHR42792:SF2">
    <property type="entry name" value="FLAGELLIN"/>
    <property type="match status" value="1"/>
</dbReference>
<keyword evidence="7" id="KW-0966">Cell projection</keyword>
<dbReference type="GO" id="GO:0009288">
    <property type="term" value="C:bacterial-type flagellum"/>
    <property type="evidence" value="ECO:0007669"/>
    <property type="project" value="UniProtKB-SubCell"/>
</dbReference>
<comment type="function">
    <text evidence="4">Flagellin is the subunit protein which polymerizes to form the filaments of bacterial flagella.</text>
</comment>
<keyword evidence="4" id="KW-0964">Secreted</keyword>
<feature type="domain" description="Flagellin N-terminal" evidence="5">
    <location>
        <begin position="5"/>
        <end position="140"/>
    </location>
</feature>
<evidence type="ECO:0000259" key="5">
    <source>
        <dbReference type="Pfam" id="PF00669"/>
    </source>
</evidence>
<dbReference type="PANTHER" id="PTHR42792">
    <property type="entry name" value="FLAGELLIN"/>
    <property type="match status" value="1"/>
</dbReference>